<feature type="domain" description="Cyclin-like" evidence="6">
    <location>
        <begin position="149"/>
        <end position="233"/>
    </location>
</feature>
<dbReference type="Pfam" id="PF02984">
    <property type="entry name" value="Cyclin_C"/>
    <property type="match status" value="1"/>
</dbReference>
<accession>A0A914EI08</accession>
<evidence type="ECO:0000256" key="4">
    <source>
        <dbReference type="RuleBase" id="RU000383"/>
    </source>
</evidence>
<sequence>MNMFSRKDKAVNNAVKGNELEKNEVKPRRSSRLSMISNNENQATSILKDGQEKHILGLAARRPRPLINKKNLPDSAASIISDKPVSTLFVSKPYSFHDLRFGGGSTMVSVDFAEDIDQYLRYLEKVRRVDPDFLHGKKVDGRMRQILVDWLMQVQLRFQLCSETLQLSIATLDRALCRMDVSKDNLQLLGVSCMFIASKFEEIYVPNIQDFVYIAANIFTKKDVLRMEHLILHALEFQLSIPYTIQFLRKYRALMKSDNSTHNLAKFIAEIALLDYSLTHLNPSKVASVAVYLASKILQIELPLGMFEAMEITESELIALSKKFVPAMQHWIGSEMKLLSLKNKFDKLYPNVKPTGLSNLEVFTELNSVLEESEV</sequence>
<dbReference type="InterPro" id="IPR006671">
    <property type="entry name" value="Cyclin_N"/>
</dbReference>
<feature type="compositionally biased region" description="Basic and acidic residues" evidence="5">
    <location>
        <begin position="18"/>
        <end position="27"/>
    </location>
</feature>
<evidence type="ECO:0000313" key="9">
    <source>
        <dbReference type="WBParaSite" id="ACRNAN_scaffold79.g25093.t1"/>
    </source>
</evidence>
<dbReference type="Proteomes" id="UP000887540">
    <property type="component" value="Unplaced"/>
</dbReference>
<evidence type="ECO:0000256" key="3">
    <source>
        <dbReference type="ARBA" id="ARBA00023306"/>
    </source>
</evidence>
<dbReference type="SUPFAM" id="SSF47954">
    <property type="entry name" value="Cyclin-like"/>
    <property type="match status" value="2"/>
</dbReference>
<evidence type="ECO:0000259" key="6">
    <source>
        <dbReference type="SMART" id="SM00385"/>
    </source>
</evidence>
<dbReference type="WBParaSite" id="ACRNAN_scaffold79.g25093.t1">
    <property type="protein sequence ID" value="ACRNAN_scaffold79.g25093.t1"/>
    <property type="gene ID" value="ACRNAN_scaffold79.g25093"/>
</dbReference>
<evidence type="ECO:0000256" key="2">
    <source>
        <dbReference type="ARBA" id="ARBA00023127"/>
    </source>
</evidence>
<dbReference type="AlphaFoldDB" id="A0A914EI08"/>
<organism evidence="8 9">
    <name type="scientific">Acrobeloides nanus</name>
    <dbReference type="NCBI Taxonomy" id="290746"/>
    <lineage>
        <taxon>Eukaryota</taxon>
        <taxon>Metazoa</taxon>
        <taxon>Ecdysozoa</taxon>
        <taxon>Nematoda</taxon>
        <taxon>Chromadorea</taxon>
        <taxon>Rhabditida</taxon>
        <taxon>Tylenchina</taxon>
        <taxon>Cephalobomorpha</taxon>
        <taxon>Cephaloboidea</taxon>
        <taxon>Cephalobidae</taxon>
        <taxon>Acrobeloides</taxon>
    </lineage>
</organism>
<comment type="similarity">
    <text evidence="4">Belongs to the cyclin family.</text>
</comment>
<feature type="compositionally biased region" description="Basic and acidic residues" evidence="5">
    <location>
        <begin position="1"/>
        <end position="10"/>
    </location>
</feature>
<evidence type="ECO:0000256" key="1">
    <source>
        <dbReference type="ARBA" id="ARBA00022618"/>
    </source>
</evidence>
<dbReference type="Gene3D" id="1.10.472.10">
    <property type="entry name" value="Cyclin-like"/>
    <property type="match status" value="2"/>
</dbReference>
<dbReference type="CDD" id="cd20537">
    <property type="entry name" value="CYCLIN_CCNO-like_rpt2"/>
    <property type="match status" value="1"/>
</dbReference>
<dbReference type="InterPro" id="IPR039361">
    <property type="entry name" value="Cyclin"/>
</dbReference>
<protein>
    <submittedName>
        <fullName evidence="9">Cyclin B</fullName>
    </submittedName>
</protein>
<dbReference type="InterPro" id="IPR013763">
    <property type="entry name" value="Cyclin-like_dom"/>
</dbReference>
<dbReference type="SMART" id="SM00385">
    <property type="entry name" value="CYCLIN"/>
    <property type="match status" value="2"/>
</dbReference>
<evidence type="ECO:0000313" key="8">
    <source>
        <dbReference type="Proteomes" id="UP000887540"/>
    </source>
</evidence>
<proteinExistence type="inferred from homology"/>
<feature type="region of interest" description="Disordered" evidence="5">
    <location>
        <begin position="1"/>
        <end position="39"/>
    </location>
</feature>
<dbReference type="PANTHER" id="PTHR10177">
    <property type="entry name" value="CYCLINS"/>
    <property type="match status" value="1"/>
</dbReference>
<dbReference type="FunFam" id="1.10.472.10:FF:000001">
    <property type="entry name" value="G2/mitotic-specific cyclin"/>
    <property type="match status" value="1"/>
</dbReference>
<feature type="domain" description="Cyclin-like" evidence="6">
    <location>
        <begin position="246"/>
        <end position="326"/>
    </location>
</feature>
<dbReference type="InterPro" id="IPR036915">
    <property type="entry name" value="Cyclin-like_sf"/>
</dbReference>
<keyword evidence="8" id="KW-1185">Reference proteome</keyword>
<keyword evidence="3" id="KW-0131">Cell cycle</keyword>
<evidence type="ECO:0000256" key="5">
    <source>
        <dbReference type="SAM" id="MobiDB-lite"/>
    </source>
</evidence>
<keyword evidence="1" id="KW-0132">Cell division</keyword>
<reference evidence="9" key="1">
    <citation type="submission" date="2022-11" db="UniProtKB">
        <authorList>
            <consortium name="WormBaseParasite"/>
        </authorList>
    </citation>
    <scope>IDENTIFICATION</scope>
</reference>
<dbReference type="GO" id="GO:0051301">
    <property type="term" value="P:cell division"/>
    <property type="evidence" value="ECO:0007669"/>
    <property type="project" value="UniProtKB-KW"/>
</dbReference>
<evidence type="ECO:0000259" key="7">
    <source>
        <dbReference type="SMART" id="SM01332"/>
    </source>
</evidence>
<dbReference type="SMART" id="SM01332">
    <property type="entry name" value="Cyclin_C"/>
    <property type="match status" value="1"/>
</dbReference>
<dbReference type="Pfam" id="PF00134">
    <property type="entry name" value="Cyclin_N"/>
    <property type="match status" value="1"/>
</dbReference>
<name>A0A914EI08_9BILA</name>
<feature type="domain" description="Cyclin C-terminal" evidence="7">
    <location>
        <begin position="242"/>
        <end position="352"/>
    </location>
</feature>
<dbReference type="InterPro" id="IPR004367">
    <property type="entry name" value="Cyclin_C-dom"/>
</dbReference>
<keyword evidence="2 4" id="KW-0195">Cyclin</keyword>